<comment type="caution">
    <text evidence="1">The sequence shown here is derived from an EMBL/GenBank/DDBJ whole genome shotgun (WGS) entry which is preliminary data.</text>
</comment>
<name>A0AA88KFE3_NAELO</name>
<gene>
    <name evidence="1" type="ORF">C9374_008810</name>
</gene>
<evidence type="ECO:0000313" key="1">
    <source>
        <dbReference type="EMBL" id="KAG2377725.1"/>
    </source>
</evidence>
<reference evidence="1 2" key="1">
    <citation type="journal article" date="2018" name="BMC Genomics">
        <title>The genome of Naegleria lovaniensis, the basis for a comparative approach to unravel pathogenicity factors of the human pathogenic amoeba N. fowleri.</title>
        <authorList>
            <person name="Liechti N."/>
            <person name="Schurch N."/>
            <person name="Bruggmann R."/>
            <person name="Wittwer M."/>
        </authorList>
    </citation>
    <scope>NUCLEOTIDE SEQUENCE [LARGE SCALE GENOMIC DNA]</scope>
    <source>
        <strain evidence="1 2">ATCC 30569</strain>
    </source>
</reference>
<dbReference type="EMBL" id="PYSW02000036">
    <property type="protein sequence ID" value="KAG2377725.1"/>
    <property type="molecule type" value="Genomic_DNA"/>
</dbReference>
<dbReference type="RefSeq" id="XP_044544987.1">
    <property type="nucleotide sequence ID" value="XM_044698928.1"/>
</dbReference>
<dbReference type="AlphaFoldDB" id="A0AA88KFE3"/>
<proteinExistence type="predicted"/>
<protein>
    <submittedName>
        <fullName evidence="1">Uncharacterized protein</fullName>
    </submittedName>
</protein>
<organism evidence="1 2">
    <name type="scientific">Naegleria lovaniensis</name>
    <name type="common">Amoeba</name>
    <dbReference type="NCBI Taxonomy" id="51637"/>
    <lineage>
        <taxon>Eukaryota</taxon>
        <taxon>Discoba</taxon>
        <taxon>Heterolobosea</taxon>
        <taxon>Tetramitia</taxon>
        <taxon>Eutetramitia</taxon>
        <taxon>Vahlkampfiidae</taxon>
        <taxon>Naegleria</taxon>
    </lineage>
</organism>
<evidence type="ECO:0000313" key="2">
    <source>
        <dbReference type="Proteomes" id="UP000816034"/>
    </source>
</evidence>
<keyword evidence="2" id="KW-1185">Reference proteome</keyword>
<dbReference type="Proteomes" id="UP000816034">
    <property type="component" value="Unassembled WGS sequence"/>
</dbReference>
<dbReference type="GeneID" id="68101264"/>
<sequence>MNSQQPKHRSTIRQENRRKFLDYLIVQRYLNFNQHDNDDIHSEYKFTDHHEKTTLQDFKIPSVSHHDDITQQIFIKKKKHELLMRWLYLRIVQRLEERKQKLMMNKLQTLCQMQLAYHLKSSSRRLRKMIQSIPYELEAIFWRKLEFCVRHLDRHVEKKTSSIYKETMNTNNIIGRATNTQQQATPDTDEATAHNAATEDFVLIYSTKFEDTQNEQSARISKIQQSYSTTAVKPRLGKVLVLTRWDGIDLLPQNFLQFFTELSHQYSPEKRIRALYMISQSDRSQKKEIVKLHEMIDTFKNNFSLLNIMERKLISWTGNNDYCSLYITCCHFMKNLLAGSCIRFGARGVRARKEQQLYQALEFAATEVQRHVTSMNKPDENFDGNITMEMMQFSAQQLLKEYDGQYHTLFHLLRPFIFEMHKITTIRWFLKKLFYVKKQTRLNRLVTKYYTRLSWLDL</sequence>
<accession>A0AA88KFE3</accession>